<dbReference type="SUPFAM" id="SSF53649">
    <property type="entry name" value="Alkaline phosphatase-like"/>
    <property type="match status" value="1"/>
</dbReference>
<dbReference type="PANTHER" id="PTHR42693:SF42">
    <property type="entry name" value="ARYLSULFATASE G"/>
    <property type="match status" value="1"/>
</dbReference>
<dbReference type="InterPro" id="IPR017850">
    <property type="entry name" value="Alkaline_phosphatase_core_sf"/>
</dbReference>
<comment type="similarity">
    <text evidence="2">Belongs to the sulfatase family.</text>
</comment>
<evidence type="ECO:0000259" key="9">
    <source>
        <dbReference type="Pfam" id="PF00884"/>
    </source>
</evidence>
<sequence length="519" mass="57245">MLRSKAIILTLLIPALTALNALGKDRKPNIVFILADDLGWADTTIYGHTSYYETPHIERLAKRGMTFDRAYAASPLCSPTRASILTGLSPARIGLTTPNCHLPQVILKPAQGTKAPVNKKSIAPTPVSRLDTRYQTLPESLKAAGYATGHFGKWHLGSQPYSPLEQGFDVDIPHWPGPGPAGSFVAPWKFKDFDADPDIPNEHIEDRMAKEAVAFMKAHKDEPFFLNYWMFSVHAPFDAKQDLIEKYRRKVDLENPQCCPTYAAMIESMDDAVGTLLDTIDQLGIAENTIVIFFSDNGGNMYNSVEGVAPTSNAPLRGGKATVYEGGVRVPCIVDWPGVTEPDSRSEAFIDSSDFYPTLLDAVGLKPEEKQEFDGISFVPALKGKPLGRDTLFSYFPHDPPVPDWLPPSVTVRQGDWKLIRIFHGGENGAHRWKLFNLADDIGEKNDLAKVQPERVQSMDAMIEKFLTDTQAVLPRANPKFKPSAYKAELEGIGRLKPIRAAKPAAKKGTHAPKSGTRQ</sequence>
<evidence type="ECO:0000256" key="7">
    <source>
        <dbReference type="SAM" id="MobiDB-lite"/>
    </source>
</evidence>
<evidence type="ECO:0000256" key="8">
    <source>
        <dbReference type="SAM" id="SignalP"/>
    </source>
</evidence>
<dbReference type="PROSITE" id="PS00523">
    <property type="entry name" value="SULFATASE_1"/>
    <property type="match status" value="1"/>
</dbReference>
<dbReference type="Pfam" id="PF00884">
    <property type="entry name" value="Sulfatase"/>
    <property type="match status" value="1"/>
</dbReference>
<organism evidence="10 11">
    <name type="scientific">Haloferula chungangensis</name>
    <dbReference type="NCBI Taxonomy" id="1048331"/>
    <lineage>
        <taxon>Bacteria</taxon>
        <taxon>Pseudomonadati</taxon>
        <taxon>Verrucomicrobiota</taxon>
        <taxon>Verrucomicrobiia</taxon>
        <taxon>Verrucomicrobiales</taxon>
        <taxon>Verrucomicrobiaceae</taxon>
        <taxon>Haloferula</taxon>
    </lineage>
</organism>
<feature type="domain" description="Sulfatase N-terminal" evidence="9">
    <location>
        <begin position="28"/>
        <end position="364"/>
    </location>
</feature>
<dbReference type="Gene3D" id="3.30.1120.10">
    <property type="match status" value="1"/>
</dbReference>
<accession>A0ABW2LBS0</accession>
<gene>
    <name evidence="10" type="ORF">ACFQY0_17625</name>
</gene>
<evidence type="ECO:0000256" key="1">
    <source>
        <dbReference type="ARBA" id="ARBA00001913"/>
    </source>
</evidence>
<protein>
    <submittedName>
        <fullName evidence="10">Sulfatase</fullName>
    </submittedName>
</protein>
<reference evidence="11" key="1">
    <citation type="journal article" date="2019" name="Int. J. Syst. Evol. Microbiol.">
        <title>The Global Catalogue of Microorganisms (GCM) 10K type strain sequencing project: providing services to taxonomists for standard genome sequencing and annotation.</title>
        <authorList>
            <consortium name="The Broad Institute Genomics Platform"/>
            <consortium name="The Broad Institute Genome Sequencing Center for Infectious Disease"/>
            <person name="Wu L."/>
            <person name="Ma J."/>
        </authorList>
    </citation>
    <scope>NUCLEOTIDE SEQUENCE [LARGE SCALE GENOMIC DNA]</scope>
    <source>
        <strain evidence="11">CGMCC 4.1467</strain>
    </source>
</reference>
<keyword evidence="5" id="KW-0378">Hydrolase</keyword>
<evidence type="ECO:0000256" key="5">
    <source>
        <dbReference type="ARBA" id="ARBA00022801"/>
    </source>
</evidence>
<dbReference type="InterPro" id="IPR000917">
    <property type="entry name" value="Sulfatase_N"/>
</dbReference>
<feature type="region of interest" description="Disordered" evidence="7">
    <location>
        <begin position="497"/>
        <end position="519"/>
    </location>
</feature>
<dbReference type="EMBL" id="JBHTBS010000011">
    <property type="protein sequence ID" value="MFC7339020.1"/>
    <property type="molecule type" value="Genomic_DNA"/>
</dbReference>
<evidence type="ECO:0000256" key="2">
    <source>
        <dbReference type="ARBA" id="ARBA00008779"/>
    </source>
</evidence>
<feature type="chain" id="PRO_5046361002" evidence="8">
    <location>
        <begin position="21"/>
        <end position="519"/>
    </location>
</feature>
<comment type="cofactor">
    <cofactor evidence="1">
        <name>Ca(2+)</name>
        <dbReference type="ChEBI" id="CHEBI:29108"/>
    </cofactor>
</comment>
<feature type="signal peptide" evidence="8">
    <location>
        <begin position="1"/>
        <end position="20"/>
    </location>
</feature>
<evidence type="ECO:0000256" key="3">
    <source>
        <dbReference type="ARBA" id="ARBA00022723"/>
    </source>
</evidence>
<keyword evidence="11" id="KW-1185">Reference proteome</keyword>
<keyword evidence="4 8" id="KW-0732">Signal</keyword>
<evidence type="ECO:0000313" key="10">
    <source>
        <dbReference type="EMBL" id="MFC7339020.1"/>
    </source>
</evidence>
<dbReference type="RefSeq" id="WP_379715089.1">
    <property type="nucleotide sequence ID" value="NZ_JBHTBS010000011.1"/>
</dbReference>
<dbReference type="Gene3D" id="3.40.720.10">
    <property type="entry name" value="Alkaline Phosphatase, subunit A"/>
    <property type="match status" value="1"/>
</dbReference>
<dbReference type="CDD" id="cd16144">
    <property type="entry name" value="ARS_like"/>
    <property type="match status" value="1"/>
</dbReference>
<proteinExistence type="inferred from homology"/>
<dbReference type="InterPro" id="IPR024607">
    <property type="entry name" value="Sulfatase_CS"/>
</dbReference>
<keyword evidence="6" id="KW-0106">Calcium</keyword>
<name>A0ABW2LBS0_9BACT</name>
<evidence type="ECO:0000313" key="11">
    <source>
        <dbReference type="Proteomes" id="UP001596472"/>
    </source>
</evidence>
<comment type="caution">
    <text evidence="10">The sequence shown here is derived from an EMBL/GenBank/DDBJ whole genome shotgun (WGS) entry which is preliminary data.</text>
</comment>
<keyword evidence="3" id="KW-0479">Metal-binding</keyword>
<dbReference type="InterPro" id="IPR050738">
    <property type="entry name" value="Sulfatase"/>
</dbReference>
<feature type="compositionally biased region" description="Basic residues" evidence="7">
    <location>
        <begin position="497"/>
        <end position="511"/>
    </location>
</feature>
<dbReference type="PANTHER" id="PTHR42693">
    <property type="entry name" value="ARYLSULFATASE FAMILY MEMBER"/>
    <property type="match status" value="1"/>
</dbReference>
<dbReference type="Proteomes" id="UP001596472">
    <property type="component" value="Unassembled WGS sequence"/>
</dbReference>
<evidence type="ECO:0000256" key="6">
    <source>
        <dbReference type="ARBA" id="ARBA00022837"/>
    </source>
</evidence>
<evidence type="ECO:0000256" key="4">
    <source>
        <dbReference type="ARBA" id="ARBA00022729"/>
    </source>
</evidence>